<protein>
    <submittedName>
        <fullName evidence="1 2">Uncharacterized protein</fullName>
    </submittedName>
</protein>
<reference evidence="1 3" key="1">
    <citation type="journal article" date="2008" name="Science">
        <title>The Physcomitrella genome reveals evolutionary insights into the conquest of land by plants.</title>
        <authorList>
            <person name="Rensing S."/>
            <person name="Lang D."/>
            <person name="Zimmer A."/>
            <person name="Terry A."/>
            <person name="Salamov A."/>
            <person name="Shapiro H."/>
            <person name="Nishiyama T."/>
            <person name="Perroud P.-F."/>
            <person name="Lindquist E."/>
            <person name="Kamisugi Y."/>
            <person name="Tanahashi T."/>
            <person name="Sakakibara K."/>
            <person name="Fujita T."/>
            <person name="Oishi K."/>
            <person name="Shin-I T."/>
            <person name="Kuroki Y."/>
            <person name="Toyoda A."/>
            <person name="Suzuki Y."/>
            <person name="Hashimoto A."/>
            <person name="Yamaguchi K."/>
            <person name="Sugano A."/>
            <person name="Kohara Y."/>
            <person name="Fujiyama A."/>
            <person name="Anterola A."/>
            <person name="Aoki S."/>
            <person name="Ashton N."/>
            <person name="Barbazuk W.B."/>
            <person name="Barker E."/>
            <person name="Bennetzen J."/>
            <person name="Bezanilla M."/>
            <person name="Blankenship R."/>
            <person name="Cho S.H."/>
            <person name="Dutcher S."/>
            <person name="Estelle M."/>
            <person name="Fawcett J.A."/>
            <person name="Gundlach H."/>
            <person name="Hanada K."/>
            <person name="Heyl A."/>
            <person name="Hicks K.A."/>
            <person name="Hugh J."/>
            <person name="Lohr M."/>
            <person name="Mayer K."/>
            <person name="Melkozernov A."/>
            <person name="Murata T."/>
            <person name="Nelson D."/>
            <person name="Pils B."/>
            <person name="Prigge M."/>
            <person name="Reiss B."/>
            <person name="Renner T."/>
            <person name="Rombauts S."/>
            <person name="Rushton P."/>
            <person name="Sanderfoot A."/>
            <person name="Schween G."/>
            <person name="Shiu S.-H."/>
            <person name="Stueber K."/>
            <person name="Theodoulou F.L."/>
            <person name="Tu H."/>
            <person name="Van de Peer Y."/>
            <person name="Verrier P.J."/>
            <person name="Waters E."/>
            <person name="Wood A."/>
            <person name="Yang L."/>
            <person name="Cove D."/>
            <person name="Cuming A."/>
            <person name="Hasebe M."/>
            <person name="Lucas S."/>
            <person name="Mishler D.B."/>
            <person name="Reski R."/>
            <person name="Grigoriev I."/>
            <person name="Quatrano R.S."/>
            <person name="Boore J.L."/>
        </authorList>
    </citation>
    <scope>NUCLEOTIDE SEQUENCE [LARGE SCALE GENOMIC DNA]</scope>
    <source>
        <strain evidence="2 3">cv. Gransden 2004</strain>
    </source>
</reference>
<dbReference type="Gramene" id="Pp3c18_9260V3.1">
    <property type="protein sequence ID" value="Pp3c18_9260V3.1"/>
    <property type="gene ID" value="Pp3c18_9260"/>
</dbReference>
<accession>A0A2K1J0G9</accession>
<dbReference type="EMBL" id="ABEU02000018">
    <property type="protein sequence ID" value="PNR35021.1"/>
    <property type="molecule type" value="Genomic_DNA"/>
</dbReference>
<dbReference type="EnsemblPlants" id="Pp3c18_9260V3.2">
    <property type="protein sequence ID" value="Pp3c18_9260V3.2"/>
    <property type="gene ID" value="Pp3c18_9260"/>
</dbReference>
<keyword evidence="3" id="KW-1185">Reference proteome</keyword>
<reference evidence="1 3" key="2">
    <citation type="journal article" date="2018" name="Plant J.">
        <title>The Physcomitrella patens chromosome-scale assembly reveals moss genome structure and evolution.</title>
        <authorList>
            <person name="Lang D."/>
            <person name="Ullrich K.K."/>
            <person name="Murat F."/>
            <person name="Fuchs J."/>
            <person name="Jenkins J."/>
            <person name="Haas F.B."/>
            <person name="Piednoel M."/>
            <person name="Gundlach H."/>
            <person name="Van Bel M."/>
            <person name="Meyberg R."/>
            <person name="Vives C."/>
            <person name="Morata J."/>
            <person name="Symeonidi A."/>
            <person name="Hiss M."/>
            <person name="Muchero W."/>
            <person name="Kamisugi Y."/>
            <person name="Saleh O."/>
            <person name="Blanc G."/>
            <person name="Decker E.L."/>
            <person name="van Gessel N."/>
            <person name="Grimwood J."/>
            <person name="Hayes R.D."/>
            <person name="Graham S.W."/>
            <person name="Gunter L.E."/>
            <person name="McDaniel S.F."/>
            <person name="Hoernstein S.N.W."/>
            <person name="Larsson A."/>
            <person name="Li F.W."/>
            <person name="Perroud P.F."/>
            <person name="Phillips J."/>
            <person name="Ranjan P."/>
            <person name="Rokshar D.S."/>
            <person name="Rothfels C.J."/>
            <person name="Schneider L."/>
            <person name="Shu S."/>
            <person name="Stevenson D.W."/>
            <person name="Thummler F."/>
            <person name="Tillich M."/>
            <person name="Villarreal Aguilar J.C."/>
            <person name="Widiez T."/>
            <person name="Wong G.K."/>
            <person name="Wymore A."/>
            <person name="Zhang Y."/>
            <person name="Zimmer A.D."/>
            <person name="Quatrano R.S."/>
            <person name="Mayer K.F.X."/>
            <person name="Goodstein D."/>
            <person name="Casacuberta J.M."/>
            <person name="Vandepoele K."/>
            <person name="Reski R."/>
            <person name="Cuming A.C."/>
            <person name="Tuskan G.A."/>
            <person name="Maumus F."/>
            <person name="Salse J."/>
            <person name="Schmutz J."/>
            <person name="Rensing S.A."/>
        </authorList>
    </citation>
    <scope>NUCLEOTIDE SEQUENCE [LARGE SCALE GENOMIC DNA]</scope>
    <source>
        <strain evidence="2 3">cv. Gransden 2004</strain>
    </source>
</reference>
<proteinExistence type="predicted"/>
<dbReference type="AlphaFoldDB" id="A0A2K1J0G9"/>
<dbReference type="EnsemblPlants" id="Pp3c18_9260V3.1">
    <property type="protein sequence ID" value="Pp3c18_9260V3.1"/>
    <property type="gene ID" value="Pp3c18_9260"/>
</dbReference>
<evidence type="ECO:0000313" key="2">
    <source>
        <dbReference type="EnsemblPlants" id="Pp3c18_9260V3.1"/>
    </source>
</evidence>
<name>A0A2K1J0G9_PHYPA</name>
<dbReference type="InParanoid" id="A0A2K1J0G9"/>
<dbReference type="Gramene" id="Pp3c18_9260V3.2">
    <property type="protein sequence ID" value="Pp3c18_9260V3.2"/>
    <property type="gene ID" value="Pp3c18_9260"/>
</dbReference>
<evidence type="ECO:0000313" key="1">
    <source>
        <dbReference type="EMBL" id="PNR35021.1"/>
    </source>
</evidence>
<organism evidence="1">
    <name type="scientific">Physcomitrium patens</name>
    <name type="common">Spreading-leaved earth moss</name>
    <name type="synonym">Physcomitrella patens</name>
    <dbReference type="NCBI Taxonomy" id="3218"/>
    <lineage>
        <taxon>Eukaryota</taxon>
        <taxon>Viridiplantae</taxon>
        <taxon>Streptophyta</taxon>
        <taxon>Embryophyta</taxon>
        <taxon>Bryophyta</taxon>
        <taxon>Bryophytina</taxon>
        <taxon>Bryopsida</taxon>
        <taxon>Funariidae</taxon>
        <taxon>Funariales</taxon>
        <taxon>Funariaceae</taxon>
        <taxon>Physcomitrium</taxon>
    </lineage>
</organism>
<reference evidence="2" key="3">
    <citation type="submission" date="2020-12" db="UniProtKB">
        <authorList>
            <consortium name="EnsemblPlants"/>
        </authorList>
    </citation>
    <scope>IDENTIFICATION</scope>
</reference>
<dbReference type="Proteomes" id="UP000006727">
    <property type="component" value="Chromosome 18"/>
</dbReference>
<sequence>MFFARFRKQHLESLRHGSCPSHPKFRWYPGGPRCTLAHCGRRTKPAVSSNSKLPDPKTISPFRVQITLTLATTRSNEPLPLDAREVQVLCK</sequence>
<gene>
    <name evidence="1" type="ORF">PHYPA_022920</name>
</gene>
<evidence type="ECO:0000313" key="3">
    <source>
        <dbReference type="Proteomes" id="UP000006727"/>
    </source>
</evidence>